<dbReference type="Proteomes" id="UP000472676">
    <property type="component" value="Unassembled WGS sequence"/>
</dbReference>
<evidence type="ECO:0000313" key="2">
    <source>
        <dbReference type="EMBL" id="NGY06125.1"/>
    </source>
</evidence>
<dbReference type="PANTHER" id="PTHR43240:SF7">
    <property type="entry name" value="BLR7284 PROTEIN"/>
    <property type="match status" value="1"/>
</dbReference>
<dbReference type="Gene3D" id="3.10.129.10">
    <property type="entry name" value="Hotdog Thioesterase"/>
    <property type="match status" value="1"/>
</dbReference>
<dbReference type="EMBL" id="JAAMOW010000008">
    <property type="protein sequence ID" value="NGY06125.1"/>
    <property type="molecule type" value="Genomic_DNA"/>
</dbReference>
<dbReference type="AlphaFoldDB" id="A0A6M2BV55"/>
<comment type="caution">
    <text evidence="2">The sequence shown here is derived from an EMBL/GenBank/DDBJ whole genome shotgun (WGS) entry which is preliminary data.</text>
</comment>
<sequence length="150" mass="16147">MDSSTFIAALRERYLELSPHMAECGLTIRQLSADSATLELPSREDWLGDVESGRFNPGIVSVLVDNSAGLAVIAHAGRRDAIATLDLRLDYLRPAFIGSPLFCRARCTRMTPSIAFAHAVVWQDNEAAPIATAQGVFMRSGANRVTGGDA</sequence>
<dbReference type="Pfam" id="PF03061">
    <property type="entry name" value="4HBT"/>
    <property type="match status" value="1"/>
</dbReference>
<protein>
    <submittedName>
        <fullName evidence="2">PaaI family thioesterase</fullName>
    </submittedName>
</protein>
<dbReference type="PANTHER" id="PTHR43240">
    <property type="entry name" value="1,4-DIHYDROXY-2-NAPHTHOYL-COA THIOESTERASE 1"/>
    <property type="match status" value="1"/>
</dbReference>
<dbReference type="RefSeq" id="WP_166259038.1">
    <property type="nucleotide sequence ID" value="NZ_JAAMOW010000008.1"/>
</dbReference>
<evidence type="ECO:0000259" key="1">
    <source>
        <dbReference type="Pfam" id="PF03061"/>
    </source>
</evidence>
<dbReference type="GO" id="GO:0005829">
    <property type="term" value="C:cytosol"/>
    <property type="evidence" value="ECO:0007669"/>
    <property type="project" value="TreeGrafter"/>
</dbReference>
<name>A0A6M2BV55_9GAMM</name>
<dbReference type="InterPro" id="IPR029069">
    <property type="entry name" value="HotDog_dom_sf"/>
</dbReference>
<organism evidence="2 3">
    <name type="scientific">Solimonas terrae</name>
    <dbReference type="NCBI Taxonomy" id="1396819"/>
    <lineage>
        <taxon>Bacteria</taxon>
        <taxon>Pseudomonadati</taxon>
        <taxon>Pseudomonadota</taxon>
        <taxon>Gammaproteobacteria</taxon>
        <taxon>Nevskiales</taxon>
        <taxon>Nevskiaceae</taxon>
        <taxon>Solimonas</taxon>
    </lineage>
</organism>
<keyword evidence="3" id="KW-1185">Reference proteome</keyword>
<evidence type="ECO:0000313" key="3">
    <source>
        <dbReference type="Proteomes" id="UP000472676"/>
    </source>
</evidence>
<gene>
    <name evidence="2" type="ORF">G7Y85_15225</name>
</gene>
<dbReference type="GO" id="GO:0061522">
    <property type="term" value="F:1,4-dihydroxy-2-naphthoyl-CoA thioesterase activity"/>
    <property type="evidence" value="ECO:0007669"/>
    <property type="project" value="TreeGrafter"/>
</dbReference>
<dbReference type="SUPFAM" id="SSF54637">
    <property type="entry name" value="Thioesterase/thiol ester dehydrase-isomerase"/>
    <property type="match status" value="1"/>
</dbReference>
<proteinExistence type="predicted"/>
<accession>A0A6M2BV55</accession>
<dbReference type="InterPro" id="IPR006683">
    <property type="entry name" value="Thioestr_dom"/>
</dbReference>
<feature type="domain" description="Thioesterase" evidence="1">
    <location>
        <begin position="55"/>
        <end position="126"/>
    </location>
</feature>
<dbReference type="CDD" id="cd03443">
    <property type="entry name" value="PaaI_thioesterase"/>
    <property type="match status" value="1"/>
</dbReference>
<reference evidence="2 3" key="1">
    <citation type="journal article" date="2014" name="Int. J. Syst. Evol. Microbiol.">
        <title>Solimonas terrae sp. nov., isolated from soil.</title>
        <authorList>
            <person name="Kim S.J."/>
            <person name="Moon J.Y."/>
            <person name="Weon H.Y."/>
            <person name="Ahn J.H."/>
            <person name="Chen W.M."/>
            <person name="Kwon S.W."/>
        </authorList>
    </citation>
    <scope>NUCLEOTIDE SEQUENCE [LARGE SCALE GENOMIC DNA]</scope>
    <source>
        <strain evidence="2 3">KIS83-12</strain>
    </source>
</reference>